<dbReference type="InterPro" id="IPR001789">
    <property type="entry name" value="Sig_transdc_resp-reg_receiver"/>
</dbReference>
<feature type="domain" description="Response regulatory" evidence="5">
    <location>
        <begin position="22"/>
        <end position="140"/>
    </location>
</feature>
<dbReference type="Proteomes" id="UP000183208">
    <property type="component" value="Unassembled WGS sequence"/>
</dbReference>
<evidence type="ECO:0000256" key="1">
    <source>
        <dbReference type="ARBA" id="ARBA00022553"/>
    </source>
</evidence>
<dbReference type="PROSITE" id="PS50110">
    <property type="entry name" value="RESPONSE_REGULATORY"/>
    <property type="match status" value="1"/>
</dbReference>
<dbReference type="SUPFAM" id="SSF52172">
    <property type="entry name" value="CheY-like"/>
    <property type="match status" value="1"/>
</dbReference>
<dbReference type="AlphaFoldDB" id="A0A1M7DLT0"/>
<reference evidence="6 7" key="1">
    <citation type="submission" date="2016-10" db="EMBL/GenBank/DDBJ databases">
        <authorList>
            <person name="de Groot N.N."/>
        </authorList>
    </citation>
    <scope>NUCLEOTIDE SEQUENCE [LARGE SCALE GENOMIC DNA]</scope>
    <source>
        <strain evidence="6 7">GAS522</strain>
    </source>
</reference>
<gene>
    <name evidence="6" type="ORF">SAMN05444171_5371</name>
</gene>
<evidence type="ECO:0000313" key="6">
    <source>
        <dbReference type="EMBL" id="SED84473.1"/>
    </source>
</evidence>
<dbReference type="CDD" id="cd00156">
    <property type="entry name" value="REC"/>
    <property type="match status" value="1"/>
</dbReference>
<dbReference type="OrthoDB" id="5181538at2"/>
<dbReference type="InterPro" id="IPR011006">
    <property type="entry name" value="CheY-like_superfamily"/>
</dbReference>
<evidence type="ECO:0000259" key="5">
    <source>
        <dbReference type="PROSITE" id="PS50110"/>
    </source>
</evidence>
<feature type="modified residue" description="4-aspartylphosphate" evidence="4">
    <location>
        <position position="71"/>
    </location>
</feature>
<organism evidence="6 7">
    <name type="scientific">Bradyrhizobium lablabi</name>
    <dbReference type="NCBI Taxonomy" id="722472"/>
    <lineage>
        <taxon>Bacteria</taxon>
        <taxon>Pseudomonadati</taxon>
        <taxon>Pseudomonadota</taxon>
        <taxon>Alphaproteobacteria</taxon>
        <taxon>Hyphomicrobiales</taxon>
        <taxon>Nitrobacteraceae</taxon>
        <taxon>Bradyrhizobium</taxon>
    </lineage>
</organism>
<proteinExistence type="predicted"/>
<protein>
    <submittedName>
        <fullName evidence="6">Two-component system, chemotaxis family, response regulator CheY</fullName>
    </submittedName>
</protein>
<dbReference type="PANTHER" id="PTHR44591:SF3">
    <property type="entry name" value="RESPONSE REGULATORY DOMAIN-CONTAINING PROTEIN"/>
    <property type="match status" value="1"/>
</dbReference>
<evidence type="ECO:0000256" key="4">
    <source>
        <dbReference type="PROSITE-ProRule" id="PRU00169"/>
    </source>
</evidence>
<dbReference type="PANTHER" id="PTHR44591">
    <property type="entry name" value="STRESS RESPONSE REGULATOR PROTEIN 1"/>
    <property type="match status" value="1"/>
</dbReference>
<keyword evidence="3" id="KW-0804">Transcription</keyword>
<sequence>MAIDPQSTRTDLEPGVTRRPLRLLIVDDDVVQQELMKRAAGRSKFEMTVAGSCGEAIRHLETDGFDCVILDLELADGDGVEVCRAMVRTGYAGALIIISGTDARRRSAARVYARSLGIEAQGLPKPVDLASLRICLANLGKDIQGLPAIHDWGGAFVGRTKEAHRADVIPAARSRRRQQAASRP</sequence>
<accession>A0A1M7DLT0</accession>
<evidence type="ECO:0000256" key="3">
    <source>
        <dbReference type="ARBA" id="ARBA00023163"/>
    </source>
</evidence>
<evidence type="ECO:0000256" key="2">
    <source>
        <dbReference type="ARBA" id="ARBA00023015"/>
    </source>
</evidence>
<evidence type="ECO:0000313" key="7">
    <source>
        <dbReference type="Proteomes" id="UP000183208"/>
    </source>
</evidence>
<dbReference type="GO" id="GO:0000160">
    <property type="term" value="P:phosphorelay signal transduction system"/>
    <property type="evidence" value="ECO:0007669"/>
    <property type="project" value="InterPro"/>
</dbReference>
<name>A0A1M7DLT0_9BRAD</name>
<dbReference type="InterPro" id="IPR050595">
    <property type="entry name" value="Bact_response_regulator"/>
</dbReference>
<dbReference type="SMART" id="SM00448">
    <property type="entry name" value="REC"/>
    <property type="match status" value="1"/>
</dbReference>
<dbReference type="RefSeq" id="WP_074825453.1">
    <property type="nucleotide sequence ID" value="NZ_FNTI01000001.1"/>
</dbReference>
<dbReference type="Gene3D" id="3.40.50.2300">
    <property type="match status" value="1"/>
</dbReference>
<dbReference type="EMBL" id="FNTI01000001">
    <property type="protein sequence ID" value="SED84473.1"/>
    <property type="molecule type" value="Genomic_DNA"/>
</dbReference>
<keyword evidence="1 4" id="KW-0597">Phosphoprotein</keyword>
<dbReference type="Pfam" id="PF00072">
    <property type="entry name" value="Response_reg"/>
    <property type="match status" value="1"/>
</dbReference>
<keyword evidence="2" id="KW-0805">Transcription regulation</keyword>